<feature type="compositionally biased region" description="Basic and acidic residues" evidence="2">
    <location>
        <begin position="1"/>
        <end position="11"/>
    </location>
</feature>
<dbReference type="InterPro" id="IPR050093">
    <property type="entry name" value="ABC_SmlMolc_Importer"/>
</dbReference>
<dbReference type="SUPFAM" id="SSF52540">
    <property type="entry name" value="P-loop containing nucleoside triphosphate hydrolases"/>
    <property type="match status" value="1"/>
</dbReference>
<dbReference type="InterPro" id="IPR027417">
    <property type="entry name" value="P-loop_NTPase"/>
</dbReference>
<evidence type="ECO:0000256" key="1">
    <source>
        <dbReference type="ARBA" id="ARBA00022448"/>
    </source>
</evidence>
<dbReference type="AlphaFoldDB" id="A0A3N9XGK7"/>
<feature type="domain" description="ABC transporter" evidence="3">
    <location>
        <begin position="84"/>
        <end position="287"/>
    </location>
</feature>
<dbReference type="OrthoDB" id="3542117at2"/>
<evidence type="ECO:0000313" key="4">
    <source>
        <dbReference type="EMBL" id="RQX12009.1"/>
    </source>
</evidence>
<gene>
    <name evidence="4" type="ORF">DDE19_29645</name>
</gene>
<dbReference type="PROSITE" id="PS50893">
    <property type="entry name" value="ABC_TRANSPORTER_2"/>
    <property type="match status" value="1"/>
</dbReference>
<dbReference type="Pfam" id="PF00005">
    <property type="entry name" value="ABC_tran"/>
    <property type="match status" value="1"/>
</dbReference>
<evidence type="ECO:0000313" key="5">
    <source>
        <dbReference type="Proteomes" id="UP000278981"/>
    </source>
</evidence>
<dbReference type="EMBL" id="QDGB01000358">
    <property type="protein sequence ID" value="RQX12009.1"/>
    <property type="molecule type" value="Genomic_DNA"/>
</dbReference>
<dbReference type="GO" id="GO:0005524">
    <property type="term" value="F:ATP binding"/>
    <property type="evidence" value="ECO:0007669"/>
    <property type="project" value="InterPro"/>
</dbReference>
<dbReference type="Gene3D" id="3.40.50.300">
    <property type="entry name" value="P-loop containing nucleotide triphosphate hydrolases"/>
    <property type="match status" value="1"/>
</dbReference>
<reference evidence="4 5" key="1">
    <citation type="submission" date="2018-04" db="EMBL/GenBank/DDBJ databases">
        <title>Micromonosporas from Atacama Desert.</title>
        <authorList>
            <person name="Carro L."/>
            <person name="Klenk H.-P."/>
            <person name="Goodfellow M."/>
        </authorList>
    </citation>
    <scope>NUCLEOTIDE SEQUENCE [LARGE SCALE GENOMIC DNA]</scope>
    <source>
        <strain evidence="4 5">LB19</strain>
    </source>
</reference>
<feature type="region of interest" description="Disordered" evidence="2">
    <location>
        <begin position="1"/>
        <end position="43"/>
    </location>
</feature>
<proteinExistence type="predicted"/>
<dbReference type="PANTHER" id="PTHR42781:SF4">
    <property type="entry name" value="SPERMIDINE_PUTRESCINE IMPORT ATP-BINDING PROTEIN POTA"/>
    <property type="match status" value="1"/>
</dbReference>
<protein>
    <recommendedName>
        <fullName evidence="3">ABC transporter domain-containing protein</fullName>
    </recommendedName>
</protein>
<keyword evidence="1" id="KW-0813">Transport</keyword>
<dbReference type="InterPro" id="IPR003439">
    <property type="entry name" value="ABC_transporter-like_ATP-bd"/>
</dbReference>
<sequence>MGDRGAADRVTHPRPRRPAAPRRRRRGADPGGAARTVGGHGGRARRALLPRLNSPGPLHSGSVGGVDCRHGVPPWDGHQWLPEVRATLRLRALVAVPGTGPVTLDVPAGTLAALVAPPRFGTAVARVLAGLAPPVTGRVLVGDRDVTGLPPPRRQIGYVPAGGALLPQLTVRRNIEYGQRKRERVHEVANDWTATVVDRLELALSLALLPHQISAAQRFRVALARAAACLPEVLVVDLPAGSAGSRLGDLMPRLSPPDAPGVAVLVCTADPATLAEIPVRHELITEPSEAPR</sequence>
<dbReference type="PANTHER" id="PTHR42781">
    <property type="entry name" value="SPERMIDINE/PUTRESCINE IMPORT ATP-BINDING PROTEIN POTA"/>
    <property type="match status" value="1"/>
</dbReference>
<dbReference type="Proteomes" id="UP000278981">
    <property type="component" value="Unassembled WGS sequence"/>
</dbReference>
<accession>A0A3N9XGK7</accession>
<comment type="caution">
    <text evidence="4">The sequence shown here is derived from an EMBL/GenBank/DDBJ whole genome shotgun (WGS) entry which is preliminary data.</text>
</comment>
<feature type="compositionally biased region" description="Basic residues" evidence="2">
    <location>
        <begin position="12"/>
        <end position="26"/>
    </location>
</feature>
<evidence type="ECO:0000256" key="2">
    <source>
        <dbReference type="SAM" id="MobiDB-lite"/>
    </source>
</evidence>
<organism evidence="4 5">
    <name type="scientific">Micromonospora ureilytica</name>
    <dbReference type="NCBI Taxonomy" id="709868"/>
    <lineage>
        <taxon>Bacteria</taxon>
        <taxon>Bacillati</taxon>
        <taxon>Actinomycetota</taxon>
        <taxon>Actinomycetes</taxon>
        <taxon>Micromonosporales</taxon>
        <taxon>Micromonosporaceae</taxon>
        <taxon>Micromonospora</taxon>
    </lineage>
</organism>
<name>A0A3N9XGK7_9ACTN</name>
<evidence type="ECO:0000259" key="3">
    <source>
        <dbReference type="PROSITE" id="PS50893"/>
    </source>
</evidence>
<dbReference type="GO" id="GO:0016887">
    <property type="term" value="F:ATP hydrolysis activity"/>
    <property type="evidence" value="ECO:0007669"/>
    <property type="project" value="InterPro"/>
</dbReference>